<gene>
    <name evidence="1" type="ORF">FB461_2169</name>
</gene>
<dbReference type="Proteomes" id="UP000315389">
    <property type="component" value="Unassembled WGS sequence"/>
</dbReference>
<dbReference type="RefSeq" id="WP_142121922.1">
    <property type="nucleotide sequence ID" value="NZ_BAAASV010000002.1"/>
</dbReference>
<dbReference type="EMBL" id="VFOS01000004">
    <property type="protein sequence ID" value="TQL57434.1"/>
    <property type="molecule type" value="Genomic_DNA"/>
</dbReference>
<name>A0A542ZAS9_RARFA</name>
<dbReference type="AlphaFoldDB" id="A0A542ZAS9"/>
<organism evidence="1 2">
    <name type="scientific">Rarobacter faecitabidus</name>
    <dbReference type="NCBI Taxonomy" id="13243"/>
    <lineage>
        <taxon>Bacteria</taxon>
        <taxon>Bacillati</taxon>
        <taxon>Actinomycetota</taxon>
        <taxon>Actinomycetes</taxon>
        <taxon>Micrococcales</taxon>
        <taxon>Rarobacteraceae</taxon>
        <taxon>Rarobacter</taxon>
    </lineage>
</organism>
<reference evidence="1 2" key="1">
    <citation type="submission" date="2019-06" db="EMBL/GenBank/DDBJ databases">
        <title>Sequencing the genomes of 1000 actinobacteria strains.</title>
        <authorList>
            <person name="Klenk H.-P."/>
        </authorList>
    </citation>
    <scope>NUCLEOTIDE SEQUENCE [LARGE SCALE GENOMIC DNA]</scope>
    <source>
        <strain evidence="1 2">DSM 4813</strain>
    </source>
</reference>
<protein>
    <submittedName>
        <fullName evidence="1">Uncharacterized protein</fullName>
    </submittedName>
</protein>
<evidence type="ECO:0000313" key="2">
    <source>
        <dbReference type="Proteomes" id="UP000315389"/>
    </source>
</evidence>
<sequence length="76" mass="8383">MGRLSIGPEGASHDPDEGYRTCSECGGDCIPEPSGADGMGIRIMWVCPQHGIHSVVDPFAHLREQDRLDREREYGE</sequence>
<keyword evidence="2" id="KW-1185">Reference proteome</keyword>
<comment type="caution">
    <text evidence="1">The sequence shown here is derived from an EMBL/GenBank/DDBJ whole genome shotgun (WGS) entry which is preliminary data.</text>
</comment>
<accession>A0A542ZAS9</accession>
<proteinExistence type="predicted"/>
<dbReference type="OrthoDB" id="5076396at2"/>
<evidence type="ECO:0000313" key="1">
    <source>
        <dbReference type="EMBL" id="TQL57434.1"/>
    </source>
</evidence>